<feature type="region of interest" description="Disordered" evidence="1">
    <location>
        <begin position="306"/>
        <end position="377"/>
    </location>
</feature>
<dbReference type="InterPro" id="IPR001584">
    <property type="entry name" value="Integrase_cat-core"/>
</dbReference>
<dbReference type="InterPro" id="IPR050951">
    <property type="entry name" value="Retrovirus_Pol_polyprotein"/>
</dbReference>
<dbReference type="AlphaFoldDB" id="A0A7D9IS80"/>
<dbReference type="PANTHER" id="PTHR37984:SF5">
    <property type="entry name" value="PROTEIN NYNRIN-LIKE"/>
    <property type="match status" value="1"/>
</dbReference>
<dbReference type="EMBL" id="CACRXK020008901">
    <property type="protein sequence ID" value="CAB4015925.1"/>
    <property type="molecule type" value="Genomic_DNA"/>
</dbReference>
<comment type="caution">
    <text evidence="2">The sequence shown here is derived from an EMBL/GenBank/DDBJ whole genome shotgun (WGS) entry which is preliminary data.</text>
</comment>
<dbReference type="InterPro" id="IPR036397">
    <property type="entry name" value="RNaseH_sf"/>
</dbReference>
<gene>
    <name evidence="2" type="ORF">PACLA_8A041878</name>
</gene>
<dbReference type="SUPFAM" id="SSF53098">
    <property type="entry name" value="Ribonuclease H-like"/>
    <property type="match status" value="1"/>
</dbReference>
<dbReference type="PROSITE" id="PS50994">
    <property type="entry name" value="INTEGRASE"/>
    <property type="match status" value="1"/>
</dbReference>
<dbReference type="GO" id="GO:0003676">
    <property type="term" value="F:nucleic acid binding"/>
    <property type="evidence" value="ECO:0007669"/>
    <property type="project" value="InterPro"/>
</dbReference>
<proteinExistence type="predicted"/>
<feature type="compositionally biased region" description="Acidic residues" evidence="1">
    <location>
        <begin position="317"/>
        <end position="336"/>
    </location>
</feature>
<reference evidence="2" key="1">
    <citation type="submission" date="2020-04" db="EMBL/GenBank/DDBJ databases">
        <authorList>
            <person name="Alioto T."/>
            <person name="Alioto T."/>
            <person name="Gomez Garrido J."/>
        </authorList>
    </citation>
    <scope>NUCLEOTIDE SEQUENCE</scope>
    <source>
        <strain evidence="2">A484AB</strain>
    </source>
</reference>
<organism evidence="2 3">
    <name type="scientific">Paramuricea clavata</name>
    <name type="common">Red gorgonian</name>
    <name type="synonym">Violescent sea-whip</name>
    <dbReference type="NCBI Taxonomy" id="317549"/>
    <lineage>
        <taxon>Eukaryota</taxon>
        <taxon>Metazoa</taxon>
        <taxon>Cnidaria</taxon>
        <taxon>Anthozoa</taxon>
        <taxon>Octocorallia</taxon>
        <taxon>Malacalcyonacea</taxon>
        <taxon>Plexauridae</taxon>
        <taxon>Paramuricea</taxon>
    </lineage>
</organism>
<protein>
    <submittedName>
        <fullName evidence="2">Transposon Tf2-6 poly</fullName>
    </submittedName>
</protein>
<dbReference type="Pfam" id="PF00665">
    <property type="entry name" value="rve"/>
    <property type="match status" value="1"/>
</dbReference>
<dbReference type="InterPro" id="IPR012337">
    <property type="entry name" value="RNaseH-like_sf"/>
</dbReference>
<dbReference type="GO" id="GO:0015074">
    <property type="term" value="P:DNA integration"/>
    <property type="evidence" value="ECO:0007669"/>
    <property type="project" value="InterPro"/>
</dbReference>
<dbReference type="Gene3D" id="3.30.420.10">
    <property type="entry name" value="Ribonuclease H-like superfamily/Ribonuclease H"/>
    <property type="match status" value="1"/>
</dbReference>
<dbReference type="PANTHER" id="PTHR37984">
    <property type="entry name" value="PROTEIN CBG26694"/>
    <property type="match status" value="1"/>
</dbReference>
<evidence type="ECO:0000313" key="2">
    <source>
        <dbReference type="EMBL" id="CAB4015925.1"/>
    </source>
</evidence>
<sequence length="377" mass="42498">MGPCSGNGMVARGVKSDVAKYVAGCDVCQRVKHGSKGKAPLEKTDIPKQPFQRIQIDFVGPVQASVPEGFTYVLAIQDVLTRYVKLVAASDNSAETAVRVLIDEWITQFDIPEVIGSDQGPHFTATVFEATCKELGIEHALGSPEHPQSQAQVERQNQLFANVRAQTGPPGYHRTNWFSNNKRDDHSAGSDEEWRPEDVKQGGVAAQARSDAKKLDDVFQLVKRKISVEQDKRKKRTKTAMKRPFEIGEGVRTRLTATERNKLGGKKLADLKSKRFIVLERHGNTYKLQEENNPSGRVKQRHFNELEPAPPQVLSWETEESDDQADNYESSSDSEGEPQPPRRSTRGRQPTKRLQVDWHQQQYEQREAMEINDELLD</sequence>
<feature type="region of interest" description="Disordered" evidence="1">
    <location>
        <begin position="165"/>
        <end position="208"/>
    </location>
</feature>
<name>A0A7D9IS80_PARCT</name>
<accession>A0A7D9IS80</accession>
<dbReference type="Proteomes" id="UP001152795">
    <property type="component" value="Unassembled WGS sequence"/>
</dbReference>
<evidence type="ECO:0000256" key="1">
    <source>
        <dbReference type="SAM" id="MobiDB-lite"/>
    </source>
</evidence>
<feature type="compositionally biased region" description="Basic and acidic residues" evidence="1">
    <location>
        <begin position="181"/>
        <end position="200"/>
    </location>
</feature>
<keyword evidence="3" id="KW-1185">Reference proteome</keyword>
<dbReference type="OrthoDB" id="413122at2759"/>
<evidence type="ECO:0000313" key="3">
    <source>
        <dbReference type="Proteomes" id="UP001152795"/>
    </source>
</evidence>